<name>A0ABD5RJ30_9EURY</name>
<evidence type="ECO:0000313" key="8">
    <source>
        <dbReference type="Proteomes" id="UP001596099"/>
    </source>
</evidence>
<dbReference type="PANTHER" id="PTHR21237">
    <property type="entry name" value="GRPE PROTEIN"/>
    <property type="match status" value="1"/>
</dbReference>
<evidence type="ECO:0000256" key="6">
    <source>
        <dbReference type="SAM" id="MobiDB-lite"/>
    </source>
</evidence>
<dbReference type="InterPro" id="IPR000740">
    <property type="entry name" value="GrpE"/>
</dbReference>
<feature type="compositionally biased region" description="Basic and acidic residues" evidence="6">
    <location>
        <begin position="7"/>
        <end position="19"/>
    </location>
</feature>
<proteinExistence type="inferred from homology"/>
<dbReference type="InterPro" id="IPR013805">
    <property type="entry name" value="GrpE_CC"/>
</dbReference>
<protein>
    <recommendedName>
        <fullName evidence="3 4">Protein GrpE</fullName>
    </recommendedName>
    <alternativeName>
        <fullName evidence="3">HSP-70 cofactor</fullName>
    </alternativeName>
</protein>
<reference evidence="7 8" key="1">
    <citation type="journal article" date="2019" name="Int. J. Syst. Evol. Microbiol.">
        <title>The Global Catalogue of Microorganisms (GCM) 10K type strain sequencing project: providing services to taxonomists for standard genome sequencing and annotation.</title>
        <authorList>
            <consortium name="The Broad Institute Genomics Platform"/>
            <consortium name="The Broad Institute Genome Sequencing Center for Infectious Disease"/>
            <person name="Wu L."/>
            <person name="Ma J."/>
        </authorList>
    </citation>
    <scope>NUCLEOTIDE SEQUENCE [LARGE SCALE GENOMIC DNA]</scope>
    <source>
        <strain evidence="7 8">CGMCC 1.12543</strain>
    </source>
</reference>
<gene>
    <name evidence="3" type="primary">grpE</name>
    <name evidence="7" type="ORF">ACFPYI_04580</name>
</gene>
<keyword evidence="3 4" id="KW-0346">Stress response</keyword>
<dbReference type="EMBL" id="JBHSQH010000001">
    <property type="protein sequence ID" value="MFC5970601.1"/>
    <property type="molecule type" value="Genomic_DNA"/>
</dbReference>
<dbReference type="Gene3D" id="3.90.20.20">
    <property type="match status" value="1"/>
</dbReference>
<comment type="similarity">
    <text evidence="1 3 5">Belongs to the GrpE family.</text>
</comment>
<feature type="compositionally biased region" description="Acidic residues" evidence="6">
    <location>
        <begin position="44"/>
        <end position="64"/>
    </location>
</feature>
<dbReference type="SUPFAM" id="SSF58014">
    <property type="entry name" value="Coiled-coil domain of nucleotide exchange factor GrpE"/>
    <property type="match status" value="1"/>
</dbReference>
<dbReference type="Gene3D" id="2.30.22.10">
    <property type="entry name" value="Head domain of nucleotide exchange factor GrpE"/>
    <property type="match status" value="1"/>
</dbReference>
<evidence type="ECO:0000256" key="4">
    <source>
        <dbReference type="RuleBase" id="RU000639"/>
    </source>
</evidence>
<feature type="compositionally biased region" description="Basic and acidic residues" evidence="6">
    <location>
        <begin position="65"/>
        <end position="76"/>
    </location>
</feature>
<keyword evidence="8" id="KW-1185">Reference proteome</keyword>
<dbReference type="RefSeq" id="WP_247420148.1">
    <property type="nucleotide sequence ID" value="NZ_JALLGW010000002.1"/>
</dbReference>
<comment type="function">
    <text evidence="3 4">Participates actively in the response to hyperosmotic and heat shock by preventing the aggregation of stress-denatured proteins, in association with DnaK and GrpE. It is the nucleotide exchange factor for DnaK and may function as a thermosensor. Unfolded proteins bind initially to DnaJ; upon interaction with the DnaJ-bound protein, DnaK hydrolyzes its bound ATP, resulting in the formation of a stable complex. GrpE releases ADP from DnaK; ATP binding to DnaK triggers the release of the substrate protein, thus completing the reaction cycle. Several rounds of ATP-dependent interactions between DnaJ, DnaK and GrpE are required for fully efficient folding.</text>
</comment>
<dbReference type="Proteomes" id="UP001596099">
    <property type="component" value="Unassembled WGS sequence"/>
</dbReference>
<dbReference type="PROSITE" id="PS01071">
    <property type="entry name" value="GRPE"/>
    <property type="match status" value="1"/>
</dbReference>
<dbReference type="AlphaFoldDB" id="A0ABD5RJ30"/>
<evidence type="ECO:0000313" key="7">
    <source>
        <dbReference type="EMBL" id="MFC5970601.1"/>
    </source>
</evidence>
<dbReference type="HAMAP" id="MF_01151">
    <property type="entry name" value="GrpE"/>
    <property type="match status" value="1"/>
</dbReference>
<sequence>MTEETPDADHEATDDRRSDAANGGADDGPDRHATEPGTTSDAQSADDGEADTAVEAEAETAAEDLVERVRESDPEAVAREIADLRARAEEADRTAEDLESKLARTQADFQNYKKRMEKRREQEKKRATEDLVTRMVDVRDNLQRGLEQEGDIREGVESTLRQFDDVLDAENVEEISPDPGDEVDPQRHEVLMRVASDRPEGTVAQVHRPGYEMAEKVVRSAQVTVSDGDDENEE</sequence>
<dbReference type="GO" id="GO:0005737">
    <property type="term" value="C:cytoplasm"/>
    <property type="evidence" value="ECO:0007669"/>
    <property type="project" value="UniProtKB-SubCell"/>
</dbReference>
<feature type="compositionally biased region" description="Basic and acidic residues" evidence="6">
    <location>
        <begin position="118"/>
        <end position="128"/>
    </location>
</feature>
<comment type="caution">
    <text evidence="7">The sequence shown here is derived from an EMBL/GenBank/DDBJ whole genome shotgun (WGS) entry which is preliminary data.</text>
</comment>
<evidence type="ECO:0000256" key="3">
    <source>
        <dbReference type="HAMAP-Rule" id="MF_01151"/>
    </source>
</evidence>
<evidence type="ECO:0000256" key="5">
    <source>
        <dbReference type="RuleBase" id="RU004478"/>
    </source>
</evidence>
<dbReference type="PANTHER" id="PTHR21237:SF23">
    <property type="entry name" value="GRPE PROTEIN HOMOLOG, MITOCHONDRIAL"/>
    <property type="match status" value="1"/>
</dbReference>
<dbReference type="SUPFAM" id="SSF51064">
    <property type="entry name" value="Head domain of nucleotide exchange factor GrpE"/>
    <property type="match status" value="1"/>
</dbReference>
<feature type="region of interest" description="Disordered" evidence="6">
    <location>
        <begin position="109"/>
        <end position="128"/>
    </location>
</feature>
<dbReference type="PRINTS" id="PR00773">
    <property type="entry name" value="GRPEPROTEIN"/>
</dbReference>
<comment type="subunit">
    <text evidence="3">Homodimer.</text>
</comment>
<dbReference type="InterPro" id="IPR009012">
    <property type="entry name" value="GrpE_head"/>
</dbReference>
<keyword evidence="2 3" id="KW-0143">Chaperone</keyword>
<evidence type="ECO:0000256" key="1">
    <source>
        <dbReference type="ARBA" id="ARBA00009054"/>
    </source>
</evidence>
<dbReference type="CDD" id="cd00446">
    <property type="entry name" value="GrpE"/>
    <property type="match status" value="1"/>
</dbReference>
<feature type="region of interest" description="Disordered" evidence="6">
    <location>
        <begin position="1"/>
        <end position="76"/>
    </location>
</feature>
<comment type="subcellular location">
    <subcellularLocation>
        <location evidence="3">Cytoplasm</location>
    </subcellularLocation>
</comment>
<accession>A0ABD5RJ30</accession>
<organism evidence="7 8">
    <name type="scientific">Halomarina salina</name>
    <dbReference type="NCBI Taxonomy" id="1872699"/>
    <lineage>
        <taxon>Archaea</taxon>
        <taxon>Methanobacteriati</taxon>
        <taxon>Methanobacteriota</taxon>
        <taxon>Stenosarchaea group</taxon>
        <taxon>Halobacteria</taxon>
        <taxon>Halobacteriales</taxon>
        <taxon>Natronomonadaceae</taxon>
        <taxon>Halomarina</taxon>
    </lineage>
</organism>
<evidence type="ECO:0000256" key="2">
    <source>
        <dbReference type="ARBA" id="ARBA00023186"/>
    </source>
</evidence>
<keyword evidence="3" id="KW-0963">Cytoplasm</keyword>
<dbReference type="Pfam" id="PF01025">
    <property type="entry name" value="GrpE"/>
    <property type="match status" value="1"/>
</dbReference>